<gene>
    <name evidence="2" type="ORF">ILUMI_07862</name>
</gene>
<dbReference type="OrthoDB" id="10566867at2759"/>
<dbReference type="AlphaFoldDB" id="A0A8K0GFY2"/>
<proteinExistence type="predicted"/>
<sequence length="185" mass="20197">MKTQLIVIFVLFSVGCRQCSANTIAAAIDPLSILRSDPSALLLPPRPNVEISPFLTQPDTAVVDVAWELPAIAVSRPNILRRFVDGAKKSAAAVATVAKKILSIPLSVIKILLLPITVTYNVIKFFVKVFFLPLTIGWKVFKMLLYPIKIILQKLLSPIPDPPPPKFVYGVPTGSQLYGPPIFAP</sequence>
<dbReference type="Proteomes" id="UP000801492">
    <property type="component" value="Unassembled WGS sequence"/>
</dbReference>
<accession>A0A8K0GFY2</accession>
<evidence type="ECO:0000313" key="3">
    <source>
        <dbReference type="Proteomes" id="UP000801492"/>
    </source>
</evidence>
<comment type="caution">
    <text evidence="2">The sequence shown here is derived from an EMBL/GenBank/DDBJ whole genome shotgun (WGS) entry which is preliminary data.</text>
</comment>
<evidence type="ECO:0000313" key="2">
    <source>
        <dbReference type="EMBL" id="KAF2898319.1"/>
    </source>
</evidence>
<dbReference type="PROSITE" id="PS51257">
    <property type="entry name" value="PROKAR_LIPOPROTEIN"/>
    <property type="match status" value="1"/>
</dbReference>
<organism evidence="2 3">
    <name type="scientific">Ignelater luminosus</name>
    <name type="common">Cucubano</name>
    <name type="synonym">Pyrophorus luminosus</name>
    <dbReference type="NCBI Taxonomy" id="2038154"/>
    <lineage>
        <taxon>Eukaryota</taxon>
        <taxon>Metazoa</taxon>
        <taxon>Ecdysozoa</taxon>
        <taxon>Arthropoda</taxon>
        <taxon>Hexapoda</taxon>
        <taxon>Insecta</taxon>
        <taxon>Pterygota</taxon>
        <taxon>Neoptera</taxon>
        <taxon>Endopterygota</taxon>
        <taxon>Coleoptera</taxon>
        <taxon>Polyphaga</taxon>
        <taxon>Elateriformia</taxon>
        <taxon>Elateroidea</taxon>
        <taxon>Elateridae</taxon>
        <taxon>Agrypninae</taxon>
        <taxon>Pyrophorini</taxon>
        <taxon>Ignelater</taxon>
    </lineage>
</organism>
<dbReference type="EMBL" id="VTPC01003588">
    <property type="protein sequence ID" value="KAF2898319.1"/>
    <property type="molecule type" value="Genomic_DNA"/>
</dbReference>
<feature type="signal peptide" evidence="1">
    <location>
        <begin position="1"/>
        <end position="21"/>
    </location>
</feature>
<reference evidence="2" key="1">
    <citation type="submission" date="2019-08" db="EMBL/GenBank/DDBJ databases">
        <title>The genome of the North American firefly Photinus pyralis.</title>
        <authorList>
            <consortium name="Photinus pyralis genome working group"/>
            <person name="Fallon T.R."/>
            <person name="Sander Lower S.E."/>
            <person name="Weng J.-K."/>
        </authorList>
    </citation>
    <scope>NUCLEOTIDE SEQUENCE</scope>
    <source>
        <strain evidence="2">TRF0915ILg1</strain>
        <tissue evidence="2">Whole body</tissue>
    </source>
</reference>
<keyword evidence="1" id="KW-0732">Signal</keyword>
<name>A0A8K0GFY2_IGNLU</name>
<evidence type="ECO:0000256" key="1">
    <source>
        <dbReference type="SAM" id="SignalP"/>
    </source>
</evidence>
<keyword evidence="3" id="KW-1185">Reference proteome</keyword>
<protein>
    <submittedName>
        <fullName evidence="2">Uncharacterized protein</fullName>
    </submittedName>
</protein>
<feature type="chain" id="PRO_5035440526" evidence="1">
    <location>
        <begin position="22"/>
        <end position="185"/>
    </location>
</feature>